<sequence>MLEKPDGADLLATARDVVLNELLPALPPEKAMAARMVAAAIALALRERAAVVPAMPDLAALAAEIRAGAHDPGTPTHAATATLLRDHARARAAVSAPKALGATG</sequence>
<protein>
    <submittedName>
        <fullName evidence="1">Uncharacterized protein</fullName>
    </submittedName>
</protein>
<reference evidence="1 2" key="1">
    <citation type="submission" date="2020-02" db="EMBL/GenBank/DDBJ databases">
        <authorList>
            <person name="Kim H.M."/>
            <person name="Jeon C.O."/>
        </authorList>
    </citation>
    <scope>NUCLEOTIDE SEQUENCE [LARGE SCALE GENOMIC DNA]</scope>
    <source>
        <strain evidence="1 2">PeD5</strain>
    </source>
</reference>
<dbReference type="Proteomes" id="UP000475385">
    <property type="component" value="Unassembled WGS sequence"/>
</dbReference>
<name>A0A6M1LQ15_9PROT</name>
<comment type="caution">
    <text evidence="1">The sequence shown here is derived from an EMBL/GenBank/DDBJ whole genome shotgun (WGS) entry which is preliminary data.</text>
</comment>
<dbReference type="AlphaFoldDB" id="A0A6M1LQ15"/>
<proteinExistence type="predicted"/>
<evidence type="ECO:0000313" key="1">
    <source>
        <dbReference type="EMBL" id="NGM22122.1"/>
    </source>
</evidence>
<gene>
    <name evidence="1" type="ORF">G3576_19035</name>
</gene>
<reference evidence="1 2" key="2">
    <citation type="submission" date="2020-03" db="EMBL/GenBank/DDBJ databases">
        <title>Roseomonas stagni sp. nov., isolated from pond water in Japan.</title>
        <authorList>
            <person name="Furuhata K."/>
            <person name="Miyamoto H."/>
            <person name="Goto K."/>
        </authorList>
    </citation>
    <scope>NUCLEOTIDE SEQUENCE [LARGE SCALE GENOMIC DNA]</scope>
    <source>
        <strain evidence="1 2">PeD5</strain>
    </source>
</reference>
<keyword evidence="2" id="KW-1185">Reference proteome</keyword>
<dbReference type="RefSeq" id="WP_164695989.1">
    <property type="nucleotide sequence ID" value="NZ_JAAIKB010000008.1"/>
</dbReference>
<evidence type="ECO:0000313" key="2">
    <source>
        <dbReference type="Proteomes" id="UP000475385"/>
    </source>
</evidence>
<accession>A0A6M1LQ15</accession>
<dbReference type="EMBL" id="JAAIKB010000008">
    <property type="protein sequence ID" value="NGM22122.1"/>
    <property type="molecule type" value="Genomic_DNA"/>
</dbReference>
<organism evidence="1 2">
    <name type="scientific">Falsiroseomonas algicola</name>
    <dbReference type="NCBI Taxonomy" id="2716930"/>
    <lineage>
        <taxon>Bacteria</taxon>
        <taxon>Pseudomonadati</taxon>
        <taxon>Pseudomonadota</taxon>
        <taxon>Alphaproteobacteria</taxon>
        <taxon>Acetobacterales</taxon>
        <taxon>Roseomonadaceae</taxon>
        <taxon>Falsiroseomonas</taxon>
    </lineage>
</organism>